<dbReference type="AlphaFoldDB" id="A0AA37K8L3"/>
<accession>A0AA37K8L3</accession>
<dbReference type="Proteomes" id="UP001055114">
    <property type="component" value="Unassembled WGS sequence"/>
</dbReference>
<gene>
    <name evidence="1" type="ORF">CE91St3_31810</name>
</gene>
<protein>
    <submittedName>
        <fullName evidence="1">Uncharacterized protein</fullName>
    </submittedName>
</protein>
<dbReference type="RefSeq" id="WP_075965545.1">
    <property type="nucleotide sequence ID" value="NZ_BQNZ01000003.1"/>
</dbReference>
<name>A0AA37K8L3_9BACT</name>
<proteinExistence type="predicted"/>
<dbReference type="EMBL" id="BQNZ01000003">
    <property type="protein sequence ID" value="GKH73318.1"/>
    <property type="molecule type" value="Genomic_DNA"/>
</dbReference>
<organism evidence="1 2">
    <name type="scientific">Parabacteroides merdae</name>
    <dbReference type="NCBI Taxonomy" id="46503"/>
    <lineage>
        <taxon>Bacteria</taxon>
        <taxon>Pseudomonadati</taxon>
        <taxon>Bacteroidota</taxon>
        <taxon>Bacteroidia</taxon>
        <taxon>Bacteroidales</taxon>
        <taxon>Tannerellaceae</taxon>
        <taxon>Parabacteroides</taxon>
    </lineage>
</organism>
<reference evidence="1" key="1">
    <citation type="submission" date="2022-01" db="EMBL/GenBank/DDBJ databases">
        <title>Novel bile acid biosynthetic pathways are enriched in the microbiome of centenarians.</title>
        <authorList>
            <person name="Sato Y."/>
            <person name="Atarashi K."/>
            <person name="Plichta R.D."/>
            <person name="Arai Y."/>
            <person name="Sasajima S."/>
            <person name="Kearney M.S."/>
            <person name="Suda W."/>
            <person name="Takeshita K."/>
            <person name="Sasaki T."/>
            <person name="Okamoto S."/>
            <person name="Skelly N.A."/>
            <person name="Okamura Y."/>
            <person name="Vlamakis H."/>
            <person name="Li Y."/>
            <person name="Tanoue T."/>
            <person name="Takei H."/>
            <person name="Nittono H."/>
            <person name="Narushima S."/>
            <person name="Irie J."/>
            <person name="Itoh H."/>
            <person name="Moriya K."/>
            <person name="Sugiura Y."/>
            <person name="Suematsu M."/>
            <person name="Moritoki N."/>
            <person name="Shibata S."/>
            <person name="Littman R.D."/>
            <person name="Fischbach A.M."/>
            <person name="Uwamino Y."/>
            <person name="Inoue T."/>
            <person name="Honda A."/>
            <person name="Hattori M."/>
            <person name="Murai T."/>
            <person name="Xavier J.R."/>
            <person name="Hirose N."/>
            <person name="Honda K."/>
        </authorList>
    </citation>
    <scope>NUCLEOTIDE SEQUENCE</scope>
    <source>
        <strain evidence="1">CE91-St3</strain>
    </source>
</reference>
<comment type="caution">
    <text evidence="1">The sequence shown here is derived from an EMBL/GenBank/DDBJ whole genome shotgun (WGS) entry which is preliminary data.</text>
</comment>
<evidence type="ECO:0000313" key="1">
    <source>
        <dbReference type="EMBL" id="GKH73318.1"/>
    </source>
</evidence>
<sequence>MELLDIQIDLFHFKGLLDSIGTENQENTHEQLSGRLLYYISKYKNSPSVTMQQANLMLSHVERLFKLMIVYKPEEFMECLLNTNAGNELRKKGIGAVLERKFATLIPLDKLYLLYLEYYCRELVIQGNLSESVRSDTEKVLRTVDEIREAERIYAEQMPVDTLLLKVFDKMFEGKIKLETSERIDLLAGRGRLSLTVVPQSENNNKQLAQMKIACKPISEGVAHLSKIGVYDNLGVDAVAKNERYMVARKIPFAVNEKSYLIGDTKRNMLMSLSYRDLTTLWPSVRYFIVSQYAHTGEDEQQFKNRKDFCHALAQEDCLSPLGGPVSMEVSI</sequence>
<evidence type="ECO:0000313" key="2">
    <source>
        <dbReference type="Proteomes" id="UP001055114"/>
    </source>
</evidence>